<dbReference type="PANTHER" id="PTHR31672:SF13">
    <property type="entry name" value="F-BOX PROTEIN CPR30-LIKE"/>
    <property type="match status" value="1"/>
</dbReference>
<dbReference type="InterPro" id="IPR013187">
    <property type="entry name" value="F-box-assoc_dom_typ3"/>
</dbReference>
<evidence type="ECO:0000259" key="1">
    <source>
        <dbReference type="Pfam" id="PF08268"/>
    </source>
</evidence>
<dbReference type="InterPro" id="IPR017451">
    <property type="entry name" value="F-box-assoc_interact_dom"/>
</dbReference>
<reference evidence="2" key="1">
    <citation type="journal article" date="2023" name="Nat. Commun.">
        <title>Diploid and tetraploid genomes of Acorus and the evolution of monocots.</title>
        <authorList>
            <person name="Ma L."/>
            <person name="Liu K.W."/>
            <person name="Li Z."/>
            <person name="Hsiao Y.Y."/>
            <person name="Qi Y."/>
            <person name="Fu T."/>
            <person name="Tang G.D."/>
            <person name="Zhang D."/>
            <person name="Sun W.H."/>
            <person name="Liu D.K."/>
            <person name="Li Y."/>
            <person name="Chen G.Z."/>
            <person name="Liu X.D."/>
            <person name="Liao X.Y."/>
            <person name="Jiang Y.T."/>
            <person name="Yu X."/>
            <person name="Hao Y."/>
            <person name="Huang J."/>
            <person name="Zhao X.W."/>
            <person name="Ke S."/>
            <person name="Chen Y.Y."/>
            <person name="Wu W.L."/>
            <person name="Hsu J.L."/>
            <person name="Lin Y.F."/>
            <person name="Huang M.D."/>
            <person name="Li C.Y."/>
            <person name="Huang L."/>
            <person name="Wang Z.W."/>
            <person name="Zhao X."/>
            <person name="Zhong W.Y."/>
            <person name="Peng D.H."/>
            <person name="Ahmad S."/>
            <person name="Lan S."/>
            <person name="Zhang J.S."/>
            <person name="Tsai W.C."/>
            <person name="Van de Peer Y."/>
            <person name="Liu Z.J."/>
        </authorList>
    </citation>
    <scope>NUCLEOTIDE SEQUENCE</scope>
    <source>
        <strain evidence="2">SCP</strain>
    </source>
</reference>
<dbReference type="EMBL" id="JAUJYN010000006">
    <property type="protein sequence ID" value="KAK1269454.1"/>
    <property type="molecule type" value="Genomic_DNA"/>
</dbReference>
<reference evidence="2" key="2">
    <citation type="submission" date="2023-06" db="EMBL/GenBank/DDBJ databases">
        <authorList>
            <person name="Ma L."/>
            <person name="Liu K.-W."/>
            <person name="Li Z."/>
            <person name="Hsiao Y.-Y."/>
            <person name="Qi Y."/>
            <person name="Fu T."/>
            <person name="Tang G."/>
            <person name="Zhang D."/>
            <person name="Sun W.-H."/>
            <person name="Liu D.-K."/>
            <person name="Li Y."/>
            <person name="Chen G.-Z."/>
            <person name="Liu X.-D."/>
            <person name="Liao X.-Y."/>
            <person name="Jiang Y.-T."/>
            <person name="Yu X."/>
            <person name="Hao Y."/>
            <person name="Huang J."/>
            <person name="Zhao X.-W."/>
            <person name="Ke S."/>
            <person name="Chen Y.-Y."/>
            <person name="Wu W.-L."/>
            <person name="Hsu J.-L."/>
            <person name="Lin Y.-F."/>
            <person name="Huang M.-D."/>
            <person name="Li C.-Y."/>
            <person name="Huang L."/>
            <person name="Wang Z.-W."/>
            <person name="Zhao X."/>
            <person name="Zhong W.-Y."/>
            <person name="Peng D.-H."/>
            <person name="Ahmad S."/>
            <person name="Lan S."/>
            <person name="Zhang J.-S."/>
            <person name="Tsai W.-C."/>
            <person name="Van De Peer Y."/>
            <person name="Liu Z.-J."/>
        </authorList>
    </citation>
    <scope>NUCLEOTIDE SEQUENCE</scope>
    <source>
        <strain evidence="2">SCP</strain>
        <tissue evidence="2">Leaves</tissue>
    </source>
</reference>
<proteinExistence type="predicted"/>
<accession>A0AAV9AZG4</accession>
<organism evidence="2 3">
    <name type="scientific">Acorus gramineus</name>
    <name type="common">Dwarf sweet flag</name>
    <dbReference type="NCBI Taxonomy" id="55184"/>
    <lineage>
        <taxon>Eukaryota</taxon>
        <taxon>Viridiplantae</taxon>
        <taxon>Streptophyta</taxon>
        <taxon>Embryophyta</taxon>
        <taxon>Tracheophyta</taxon>
        <taxon>Spermatophyta</taxon>
        <taxon>Magnoliopsida</taxon>
        <taxon>Liliopsida</taxon>
        <taxon>Acoraceae</taxon>
        <taxon>Acorus</taxon>
    </lineage>
</organism>
<keyword evidence="3" id="KW-1185">Reference proteome</keyword>
<dbReference type="Pfam" id="PF08268">
    <property type="entry name" value="FBA_3"/>
    <property type="match status" value="1"/>
</dbReference>
<dbReference type="NCBIfam" id="TIGR01640">
    <property type="entry name" value="F_box_assoc_1"/>
    <property type="match status" value="1"/>
</dbReference>
<dbReference type="PANTHER" id="PTHR31672">
    <property type="entry name" value="BNACNNG10540D PROTEIN"/>
    <property type="match status" value="1"/>
</dbReference>
<dbReference type="InterPro" id="IPR050796">
    <property type="entry name" value="SCF_F-box_component"/>
</dbReference>
<feature type="domain" description="F-box associated beta-propeller type 3" evidence="1">
    <location>
        <begin position="84"/>
        <end position="276"/>
    </location>
</feature>
<comment type="caution">
    <text evidence="2">The sequence shown here is derived from an EMBL/GenBank/DDBJ whole genome shotgun (WGS) entry which is preliminary data.</text>
</comment>
<dbReference type="SUPFAM" id="SSF81383">
    <property type="entry name" value="F-box domain"/>
    <property type="match status" value="1"/>
</dbReference>
<evidence type="ECO:0000313" key="2">
    <source>
        <dbReference type="EMBL" id="KAK1269454.1"/>
    </source>
</evidence>
<gene>
    <name evidence="2" type="ORF">QJS04_geneDACA006864</name>
</gene>
<dbReference type="InterPro" id="IPR036047">
    <property type="entry name" value="F-box-like_dom_sf"/>
</dbReference>
<evidence type="ECO:0000313" key="3">
    <source>
        <dbReference type="Proteomes" id="UP001179952"/>
    </source>
</evidence>
<protein>
    <recommendedName>
        <fullName evidence="1">F-box associated beta-propeller type 3 domain-containing protein</fullName>
    </recommendedName>
</protein>
<name>A0AAV9AZG4_ACOGR</name>
<dbReference type="AlphaFoldDB" id="A0AAV9AZG4"/>
<dbReference type="Proteomes" id="UP001179952">
    <property type="component" value="Unassembled WGS sequence"/>
</dbReference>
<sequence>MESWCNEGKKEEMETDQTVRFLCEDLLIDILFRHEAVFLHRVLRHVCQPWHDIIREPWFARAHLERSRPRIVGPLGFPVPSDRSVSDACDGLLLLSPKDHNDQPMEILNPITGIHDKLPDNKLGCGWGDATPVSWTLATSSSTGEYKVVHTSNTTDNEVHVEIITLEGGRGKNAWRDISRRCPGLADVRWIKTDGFLHAVSRQGHPYLHCHTYMGTLDLVKETFKEMRLPPCCERRQFSLLESRDRHLLLADHVSLTQFDVWMSRDDEGEEWMKLYSFTNADWFKGLMPLDPEVVAKVNSITAISGSGERKRLVLLVEVMEDGWVRKIVWVLCEEEGESGMVELSGEESFWVETKFSLGYRPVHEYVDSLISWRT</sequence>